<comment type="subunit">
    <text evidence="4">Hexamer formed by 3 homodimers.</text>
</comment>
<evidence type="ECO:0000256" key="9">
    <source>
        <dbReference type="ARBA" id="ARBA00033102"/>
    </source>
</evidence>
<dbReference type="RefSeq" id="WP_005374392.1">
    <property type="nucleotide sequence ID" value="NZ_CM001475.1"/>
</dbReference>
<dbReference type="Pfam" id="PF01729">
    <property type="entry name" value="QRPTase_C"/>
    <property type="match status" value="1"/>
</dbReference>
<keyword evidence="6" id="KW-0662">Pyridine nucleotide biosynthesis</keyword>
<name>H8GGC0_METAL</name>
<evidence type="ECO:0000256" key="12">
    <source>
        <dbReference type="PIRNR" id="PIRNR006250"/>
    </source>
</evidence>
<dbReference type="NCBIfam" id="TIGR00078">
    <property type="entry name" value="nadC"/>
    <property type="match status" value="1"/>
</dbReference>
<dbReference type="EMBL" id="CM001475">
    <property type="protein sequence ID" value="EIC31200.1"/>
    <property type="molecule type" value="Genomic_DNA"/>
</dbReference>
<dbReference type="Gene3D" id="3.90.1170.20">
    <property type="entry name" value="Quinolinate phosphoribosyl transferase, N-terminal domain"/>
    <property type="match status" value="1"/>
</dbReference>
<dbReference type="FunFam" id="3.90.1170.20:FF:000001">
    <property type="entry name" value="Nicotinate-nucleotide diphosphorylase (Carboxylating)"/>
    <property type="match status" value="1"/>
</dbReference>
<dbReference type="PANTHER" id="PTHR32179">
    <property type="entry name" value="NICOTINATE-NUCLEOTIDE PYROPHOSPHORYLASE [CARBOXYLATING]"/>
    <property type="match status" value="1"/>
</dbReference>
<evidence type="ECO:0000256" key="4">
    <source>
        <dbReference type="ARBA" id="ARBA00011218"/>
    </source>
</evidence>
<feature type="binding site" evidence="13">
    <location>
        <position position="162"/>
    </location>
    <ligand>
        <name>substrate</name>
    </ligand>
</feature>
<dbReference type="PIRSF" id="PIRSF006250">
    <property type="entry name" value="NadC_ModD"/>
    <property type="match status" value="1"/>
</dbReference>
<evidence type="ECO:0000259" key="15">
    <source>
        <dbReference type="Pfam" id="PF02749"/>
    </source>
</evidence>
<dbReference type="InterPro" id="IPR002638">
    <property type="entry name" value="Quinolinate_PRibosylTrfase_C"/>
</dbReference>
<comment type="function">
    <text evidence="1">Involved in the catabolism of quinolinic acid (QA).</text>
</comment>
<evidence type="ECO:0000256" key="2">
    <source>
        <dbReference type="ARBA" id="ARBA00004893"/>
    </source>
</evidence>
<dbReference type="PANTHER" id="PTHR32179:SF3">
    <property type="entry name" value="NICOTINATE-NUCLEOTIDE PYROPHOSPHORYLASE [CARBOXYLATING]"/>
    <property type="match status" value="1"/>
</dbReference>
<dbReference type="InterPro" id="IPR027277">
    <property type="entry name" value="NadC/ModD"/>
</dbReference>
<feature type="binding site" evidence="13">
    <location>
        <begin position="255"/>
        <end position="257"/>
    </location>
    <ligand>
        <name>substrate</name>
    </ligand>
</feature>
<evidence type="ECO:0000256" key="5">
    <source>
        <dbReference type="ARBA" id="ARBA00011944"/>
    </source>
</evidence>
<keyword evidence="7 12" id="KW-0328">Glycosyltransferase</keyword>
<dbReference type="STRING" id="686340.Metal_3552"/>
<gene>
    <name evidence="16" type="ORF">Metal_3552</name>
</gene>
<dbReference type="InterPro" id="IPR022412">
    <property type="entry name" value="Quinolinate_PRibosylTrfase_N"/>
</dbReference>
<evidence type="ECO:0000256" key="7">
    <source>
        <dbReference type="ARBA" id="ARBA00022676"/>
    </source>
</evidence>
<feature type="domain" description="Quinolinate phosphoribosyl transferase C-terminal" evidence="14">
    <location>
        <begin position="108"/>
        <end position="270"/>
    </location>
</feature>
<comment type="catalytic activity">
    <reaction evidence="10">
        <text>nicotinate beta-D-ribonucleotide + CO2 + diphosphate = quinolinate + 5-phospho-alpha-D-ribose 1-diphosphate + 2 H(+)</text>
        <dbReference type="Rhea" id="RHEA:12733"/>
        <dbReference type="ChEBI" id="CHEBI:15378"/>
        <dbReference type="ChEBI" id="CHEBI:16526"/>
        <dbReference type="ChEBI" id="CHEBI:29959"/>
        <dbReference type="ChEBI" id="CHEBI:33019"/>
        <dbReference type="ChEBI" id="CHEBI:57502"/>
        <dbReference type="ChEBI" id="CHEBI:58017"/>
        <dbReference type="EC" id="2.4.2.19"/>
    </reaction>
</comment>
<dbReference type="Gene3D" id="3.20.20.70">
    <property type="entry name" value="Aldolase class I"/>
    <property type="match status" value="1"/>
</dbReference>
<dbReference type="UniPathway" id="UPA00253">
    <property type="reaction ID" value="UER00331"/>
</dbReference>
<feature type="binding site" evidence="13">
    <location>
        <position position="95"/>
    </location>
    <ligand>
        <name>substrate</name>
    </ligand>
</feature>
<evidence type="ECO:0000313" key="16">
    <source>
        <dbReference type="EMBL" id="EIC31200.1"/>
    </source>
</evidence>
<dbReference type="GO" id="GO:0004514">
    <property type="term" value="F:nicotinate-nucleotide diphosphorylase (carboxylating) activity"/>
    <property type="evidence" value="ECO:0007669"/>
    <property type="project" value="UniProtKB-EC"/>
</dbReference>
<dbReference type="InterPro" id="IPR036068">
    <property type="entry name" value="Nicotinate_pribotase-like_C"/>
</dbReference>
<evidence type="ECO:0000256" key="11">
    <source>
        <dbReference type="ARBA" id="ARBA00069173"/>
    </source>
</evidence>
<dbReference type="FunFam" id="3.20.20.70:FF:000030">
    <property type="entry name" value="Nicotinate-nucleotide pyrophosphorylase, carboxylating"/>
    <property type="match status" value="1"/>
</dbReference>
<dbReference type="GO" id="GO:0009435">
    <property type="term" value="P:NAD+ biosynthetic process"/>
    <property type="evidence" value="ECO:0007669"/>
    <property type="project" value="UniProtKB-UniPathway"/>
</dbReference>
<keyword evidence="17" id="KW-1185">Reference proteome</keyword>
<evidence type="ECO:0000256" key="13">
    <source>
        <dbReference type="PIRSR" id="PIRSR006250-1"/>
    </source>
</evidence>
<dbReference type="SUPFAM" id="SSF51690">
    <property type="entry name" value="Nicotinate/Quinolinate PRTase C-terminal domain-like"/>
    <property type="match status" value="1"/>
</dbReference>
<dbReference type="InterPro" id="IPR004393">
    <property type="entry name" value="NadC"/>
</dbReference>
<reference evidence="16 17" key="1">
    <citation type="journal article" date="2013" name="Genome Announc.">
        <title>Genome Sequence of the Obligate Gammaproteobacterial Methanotroph Methylomicrobium album Strain BG8.</title>
        <authorList>
            <person name="Kits K.D."/>
            <person name="Kalyuzhnaya M.G."/>
            <person name="Klotz M.G."/>
            <person name="Jetten M.S."/>
            <person name="Op den Camp H.J."/>
            <person name="Vuilleumier S."/>
            <person name="Bringel F."/>
            <person name="Dispirito A.A."/>
            <person name="Murrell J.C."/>
            <person name="Bruce D."/>
            <person name="Cheng J.F."/>
            <person name="Copeland A."/>
            <person name="Goodwin L."/>
            <person name="Hauser L."/>
            <person name="Lajus A."/>
            <person name="Land M.L."/>
            <person name="Lapidus A."/>
            <person name="Lucas S."/>
            <person name="Medigue C."/>
            <person name="Pitluck S."/>
            <person name="Woyke T."/>
            <person name="Zeytun A."/>
            <person name="Stein L.Y."/>
        </authorList>
    </citation>
    <scope>NUCLEOTIDE SEQUENCE [LARGE SCALE GENOMIC DNA]</scope>
    <source>
        <strain evidence="16 17">BG8</strain>
    </source>
</reference>
<evidence type="ECO:0000256" key="3">
    <source>
        <dbReference type="ARBA" id="ARBA00009400"/>
    </source>
</evidence>
<feature type="binding site" evidence="13">
    <location>
        <begin position="128"/>
        <end position="130"/>
    </location>
    <ligand>
        <name>substrate</name>
    </ligand>
</feature>
<dbReference type="Pfam" id="PF02749">
    <property type="entry name" value="QRPTase_N"/>
    <property type="match status" value="1"/>
</dbReference>
<keyword evidence="8 12" id="KW-0808">Transferase</keyword>
<evidence type="ECO:0000256" key="8">
    <source>
        <dbReference type="ARBA" id="ARBA00022679"/>
    </source>
</evidence>
<evidence type="ECO:0000259" key="14">
    <source>
        <dbReference type="Pfam" id="PF01729"/>
    </source>
</evidence>
<accession>H8GGC0</accession>
<dbReference type="Proteomes" id="UP000005090">
    <property type="component" value="Chromosome"/>
</dbReference>
<organism evidence="16 17">
    <name type="scientific">Methylomicrobium album BG8</name>
    <dbReference type="NCBI Taxonomy" id="686340"/>
    <lineage>
        <taxon>Bacteria</taxon>
        <taxon>Pseudomonadati</taxon>
        <taxon>Pseudomonadota</taxon>
        <taxon>Gammaproteobacteria</taxon>
        <taxon>Methylococcales</taxon>
        <taxon>Methylococcaceae</taxon>
        <taxon>Methylomicrobium</taxon>
    </lineage>
</organism>
<dbReference type="SUPFAM" id="SSF54675">
    <property type="entry name" value="Nicotinate/Quinolinate PRTase N-terminal domain-like"/>
    <property type="match status" value="1"/>
</dbReference>
<evidence type="ECO:0000313" key="17">
    <source>
        <dbReference type="Proteomes" id="UP000005090"/>
    </source>
</evidence>
<feature type="binding site" evidence="13">
    <location>
        <position position="211"/>
    </location>
    <ligand>
        <name>substrate</name>
    </ligand>
</feature>
<dbReference type="GO" id="GO:0005737">
    <property type="term" value="C:cytoplasm"/>
    <property type="evidence" value="ECO:0007669"/>
    <property type="project" value="TreeGrafter"/>
</dbReference>
<dbReference type="EC" id="2.4.2.19" evidence="5"/>
<evidence type="ECO:0000256" key="10">
    <source>
        <dbReference type="ARBA" id="ARBA00047445"/>
    </source>
</evidence>
<feature type="domain" description="Quinolinate phosphoribosyl transferase N-terminal" evidence="15">
    <location>
        <begin position="22"/>
        <end position="105"/>
    </location>
</feature>
<proteinExistence type="inferred from homology"/>
<evidence type="ECO:0000256" key="1">
    <source>
        <dbReference type="ARBA" id="ARBA00003237"/>
    </source>
</evidence>
<feature type="binding site" evidence="13">
    <location>
        <position position="152"/>
    </location>
    <ligand>
        <name>substrate</name>
    </ligand>
</feature>
<dbReference type="InterPro" id="IPR037128">
    <property type="entry name" value="Quinolinate_PRibosylTase_N_sf"/>
</dbReference>
<dbReference type="AlphaFoldDB" id="H8GGC0"/>
<comment type="pathway">
    <text evidence="2">Cofactor biosynthesis; NAD(+) biosynthesis; nicotinate D-ribonucleotide from quinolinate: step 1/1.</text>
</comment>
<evidence type="ECO:0000256" key="6">
    <source>
        <dbReference type="ARBA" id="ARBA00022642"/>
    </source>
</evidence>
<dbReference type="CDD" id="cd01572">
    <property type="entry name" value="QPRTase"/>
    <property type="match status" value="1"/>
</dbReference>
<comment type="similarity">
    <text evidence="3 12">Belongs to the NadC/ModD family.</text>
</comment>
<sequence length="276" mass="29165">MTSPTTPDIRPFLEEDIGSGDLTAAIVPSTVTAEAEVVTREPMVVCGQAWFGAVFKELDPAARIDWLRAEGEAVKAGAVLCRLAGPARALLTGERTALNLLQTLSATATAASQYAEAVAGTGCKVLDTRKTIPGLRQAQKYAVTVGGCHNHRLGLYDGVLIKENHITAAGSITGAVRLARELTTAPVEVEVETLEQLREALAAVPDRIMLDNFNLDDLRAAVRITGGRVELEASGNIGLDNIRTVAETGVDYISIGALTKHVKAADLSMRIKLAQG</sequence>
<feature type="binding site" evidence="13">
    <location>
        <position position="190"/>
    </location>
    <ligand>
        <name>substrate</name>
    </ligand>
</feature>
<protein>
    <recommendedName>
        <fullName evidence="11">Probable nicotinate-nucleotide pyrophosphorylase [carboxylating]</fullName>
        <ecNumber evidence="5">2.4.2.19</ecNumber>
    </recommendedName>
    <alternativeName>
        <fullName evidence="9">Quinolinate phosphoribosyltransferase [decarboxylating]</fullName>
    </alternativeName>
</protein>
<dbReference type="HOGENOM" id="CLU_039622_0_3_6"/>
<dbReference type="eggNOG" id="COG0157">
    <property type="taxonomic scope" value="Bacteria"/>
</dbReference>
<dbReference type="InterPro" id="IPR013785">
    <property type="entry name" value="Aldolase_TIM"/>
</dbReference>
<feature type="binding site" evidence="13">
    <location>
        <begin position="234"/>
        <end position="236"/>
    </location>
    <ligand>
        <name>substrate</name>
    </ligand>
</feature>
<dbReference type="GO" id="GO:0034213">
    <property type="term" value="P:quinolinate catabolic process"/>
    <property type="evidence" value="ECO:0007669"/>
    <property type="project" value="TreeGrafter"/>
</dbReference>